<sequence length="95" mass="10793">HNSRHFEDRSRSPGSSRSNDSNNINSKLTFDCFRNLGPVIKLCQLNIESILKNKCQYLSKLALSLVIDVITLQETHTAKKDQLFARGTIARYTLV</sequence>
<feature type="compositionally biased region" description="Low complexity" evidence="1">
    <location>
        <begin position="12"/>
        <end position="24"/>
    </location>
</feature>
<proteinExistence type="predicted"/>
<gene>
    <name evidence="2" type="ORF">BDFB_014679</name>
</gene>
<dbReference type="Proteomes" id="UP000292052">
    <property type="component" value="Unassembled WGS sequence"/>
</dbReference>
<evidence type="ECO:0000313" key="2">
    <source>
        <dbReference type="EMBL" id="RZC00551.1"/>
    </source>
</evidence>
<keyword evidence="3" id="KW-1185">Reference proteome</keyword>
<feature type="compositionally biased region" description="Basic and acidic residues" evidence="1">
    <location>
        <begin position="1"/>
        <end position="11"/>
    </location>
</feature>
<feature type="non-terminal residue" evidence="2">
    <location>
        <position position="1"/>
    </location>
</feature>
<evidence type="ECO:0000313" key="3">
    <source>
        <dbReference type="Proteomes" id="UP000292052"/>
    </source>
</evidence>
<protein>
    <submittedName>
        <fullName evidence="2">Uncharacterized protein</fullName>
    </submittedName>
</protein>
<dbReference type="OrthoDB" id="7259127at2759"/>
<evidence type="ECO:0000256" key="1">
    <source>
        <dbReference type="SAM" id="MobiDB-lite"/>
    </source>
</evidence>
<organism evidence="2 3">
    <name type="scientific">Asbolus verrucosus</name>
    <name type="common">Desert ironclad beetle</name>
    <dbReference type="NCBI Taxonomy" id="1661398"/>
    <lineage>
        <taxon>Eukaryota</taxon>
        <taxon>Metazoa</taxon>
        <taxon>Ecdysozoa</taxon>
        <taxon>Arthropoda</taxon>
        <taxon>Hexapoda</taxon>
        <taxon>Insecta</taxon>
        <taxon>Pterygota</taxon>
        <taxon>Neoptera</taxon>
        <taxon>Endopterygota</taxon>
        <taxon>Coleoptera</taxon>
        <taxon>Polyphaga</taxon>
        <taxon>Cucujiformia</taxon>
        <taxon>Tenebrionidae</taxon>
        <taxon>Pimeliinae</taxon>
        <taxon>Asbolus</taxon>
    </lineage>
</organism>
<accession>A0A482VF09</accession>
<dbReference type="AlphaFoldDB" id="A0A482VF09"/>
<feature type="region of interest" description="Disordered" evidence="1">
    <location>
        <begin position="1"/>
        <end position="24"/>
    </location>
</feature>
<comment type="caution">
    <text evidence="2">The sequence shown here is derived from an EMBL/GenBank/DDBJ whole genome shotgun (WGS) entry which is preliminary data.</text>
</comment>
<dbReference type="EMBL" id="QDEB01106114">
    <property type="protein sequence ID" value="RZC00551.1"/>
    <property type="molecule type" value="Genomic_DNA"/>
</dbReference>
<reference evidence="2 3" key="1">
    <citation type="submission" date="2017-03" db="EMBL/GenBank/DDBJ databases">
        <title>Genome of the blue death feigning beetle - Asbolus verrucosus.</title>
        <authorList>
            <person name="Rider S.D."/>
        </authorList>
    </citation>
    <scope>NUCLEOTIDE SEQUENCE [LARGE SCALE GENOMIC DNA]</scope>
    <source>
        <strain evidence="2">Butters</strain>
        <tissue evidence="2">Head and leg muscle</tissue>
    </source>
</reference>
<name>A0A482VF09_ASBVE</name>